<dbReference type="GO" id="GO:0046872">
    <property type="term" value="F:metal ion binding"/>
    <property type="evidence" value="ECO:0007669"/>
    <property type="project" value="UniProtKB-KW"/>
</dbReference>
<dbReference type="PANTHER" id="PTHR46124">
    <property type="entry name" value="D-AMINOACYL-TRNA DEACYLASE"/>
    <property type="match status" value="1"/>
</dbReference>
<sequence>MRFIDSHCHLDFDELTGNLTELMSDATASGITQFVVPGISLAQSKRLLAFGKKHPSCHIAFGLHPYFLTEQSREEMAQLADLAEQHRGKLVAIGECGIDSQCGDLALQQALFKSHITLANRLGLPMIVHHRQSHHLIAQAFKQISPQFGGVIHAFSGSLQQAEYYVKLGFKLGLGGTITYPRAKKTREVVSRLPLSSFVLETDAPSMPVLGCQGQINVPVRLIDIFAQVCQLRSEPETEVAQTLYATTCRVFNLTSLG</sequence>
<dbReference type="PATRIC" id="fig|1365248.3.peg.4157"/>
<organism evidence="5 6">
    <name type="scientific">Pseudoalteromonas luteoviolacea CPMOR-1</name>
    <dbReference type="NCBI Taxonomy" id="1365248"/>
    <lineage>
        <taxon>Bacteria</taxon>
        <taxon>Pseudomonadati</taxon>
        <taxon>Pseudomonadota</taxon>
        <taxon>Gammaproteobacteria</taxon>
        <taxon>Alteromonadales</taxon>
        <taxon>Pseudoalteromonadaceae</taxon>
        <taxon>Pseudoalteromonas</taxon>
    </lineage>
</organism>
<evidence type="ECO:0000313" key="6">
    <source>
        <dbReference type="Proteomes" id="UP000076486"/>
    </source>
</evidence>
<feature type="binding site" evidence="4">
    <location>
        <position position="95"/>
    </location>
    <ligand>
        <name>a divalent metal cation</name>
        <dbReference type="ChEBI" id="CHEBI:60240"/>
        <label>1</label>
    </ligand>
</feature>
<dbReference type="GO" id="GO:0016788">
    <property type="term" value="F:hydrolase activity, acting on ester bonds"/>
    <property type="evidence" value="ECO:0007669"/>
    <property type="project" value="InterPro"/>
</dbReference>
<dbReference type="InterPro" id="IPR032466">
    <property type="entry name" value="Metal_Hydrolase"/>
</dbReference>
<dbReference type="GO" id="GO:0005829">
    <property type="term" value="C:cytosol"/>
    <property type="evidence" value="ECO:0007669"/>
    <property type="project" value="TreeGrafter"/>
</dbReference>
<dbReference type="InterPro" id="IPR001130">
    <property type="entry name" value="TatD-like"/>
</dbReference>
<dbReference type="PANTHER" id="PTHR46124:SF3">
    <property type="entry name" value="HYDROLASE"/>
    <property type="match status" value="1"/>
</dbReference>
<protein>
    <recommendedName>
        <fullName evidence="7">Hydrolase</fullName>
    </recommendedName>
</protein>
<evidence type="ECO:0000256" key="1">
    <source>
        <dbReference type="ARBA" id="ARBA00009275"/>
    </source>
</evidence>
<feature type="binding site" evidence="4">
    <location>
        <position position="9"/>
    </location>
    <ligand>
        <name>a divalent metal cation</name>
        <dbReference type="ChEBI" id="CHEBI:60240"/>
        <label>1</label>
    </ligand>
</feature>
<dbReference type="AlphaFoldDB" id="A0A167IUG2"/>
<evidence type="ECO:0000256" key="3">
    <source>
        <dbReference type="ARBA" id="ARBA00022801"/>
    </source>
</evidence>
<accession>A0A167IUG2</accession>
<feature type="binding site" evidence="4">
    <location>
        <position position="153"/>
    </location>
    <ligand>
        <name>a divalent metal cation</name>
        <dbReference type="ChEBI" id="CHEBI:60240"/>
        <label>2</label>
    </ligand>
</feature>
<name>A0A167IUG2_9GAMM</name>
<dbReference type="PIRSF" id="PIRSF005902">
    <property type="entry name" value="DNase_TatD"/>
    <property type="match status" value="1"/>
</dbReference>
<dbReference type="Gene3D" id="3.20.20.140">
    <property type="entry name" value="Metal-dependent hydrolases"/>
    <property type="match status" value="1"/>
</dbReference>
<comment type="similarity">
    <text evidence="1">Belongs to the metallo-dependent hydrolases superfamily. TatD-type hydrolase family.</text>
</comment>
<gene>
    <name evidence="5" type="ORF">N473_25165</name>
</gene>
<dbReference type="PROSITE" id="PS01137">
    <property type="entry name" value="TATD_1"/>
    <property type="match status" value="1"/>
</dbReference>
<dbReference type="RefSeq" id="WP_063369394.1">
    <property type="nucleotide sequence ID" value="NZ_AUYC01000047.1"/>
</dbReference>
<evidence type="ECO:0000256" key="4">
    <source>
        <dbReference type="PIRSR" id="PIRSR005902-1"/>
    </source>
</evidence>
<dbReference type="Proteomes" id="UP000076486">
    <property type="component" value="Unassembled WGS sequence"/>
</dbReference>
<proteinExistence type="inferred from homology"/>
<dbReference type="EMBL" id="AUYC01000047">
    <property type="protein sequence ID" value="KZN60086.1"/>
    <property type="molecule type" value="Genomic_DNA"/>
</dbReference>
<keyword evidence="3" id="KW-0378">Hydrolase</keyword>
<comment type="caution">
    <text evidence="5">The sequence shown here is derived from an EMBL/GenBank/DDBJ whole genome shotgun (WGS) entry which is preliminary data.</text>
</comment>
<reference evidence="5 6" key="1">
    <citation type="submission" date="2013-07" db="EMBL/GenBank/DDBJ databases">
        <title>Comparative Genomic and Metabolomic Analysis of Twelve Strains of Pseudoalteromonas luteoviolacea.</title>
        <authorList>
            <person name="Vynne N.G."/>
            <person name="Mansson M."/>
            <person name="Gram L."/>
        </authorList>
    </citation>
    <scope>NUCLEOTIDE SEQUENCE [LARGE SCALE GENOMIC DNA]</scope>
    <source>
        <strain evidence="5 6">CPMOR-1</strain>
    </source>
</reference>
<keyword evidence="2 4" id="KW-0479">Metal-binding</keyword>
<dbReference type="FunFam" id="3.20.20.140:FF:000005">
    <property type="entry name" value="TatD family hydrolase"/>
    <property type="match status" value="1"/>
</dbReference>
<evidence type="ECO:0000256" key="2">
    <source>
        <dbReference type="ARBA" id="ARBA00022723"/>
    </source>
</evidence>
<feature type="binding site" evidence="4">
    <location>
        <position position="129"/>
    </location>
    <ligand>
        <name>a divalent metal cation</name>
        <dbReference type="ChEBI" id="CHEBI:60240"/>
        <label>2</label>
    </ligand>
</feature>
<dbReference type="InterPro" id="IPR018228">
    <property type="entry name" value="DNase_TatD-rel_CS"/>
</dbReference>
<feature type="binding site" evidence="4">
    <location>
        <position position="203"/>
    </location>
    <ligand>
        <name>a divalent metal cation</name>
        <dbReference type="ChEBI" id="CHEBI:60240"/>
        <label>1</label>
    </ligand>
</feature>
<feature type="binding site" evidence="4">
    <location>
        <position position="7"/>
    </location>
    <ligand>
        <name>a divalent metal cation</name>
        <dbReference type="ChEBI" id="CHEBI:60240"/>
        <label>1</label>
    </ligand>
</feature>
<dbReference type="Pfam" id="PF01026">
    <property type="entry name" value="TatD_DNase"/>
    <property type="match status" value="1"/>
</dbReference>
<dbReference type="CDD" id="cd01310">
    <property type="entry name" value="TatD_DNAse"/>
    <property type="match status" value="1"/>
</dbReference>
<evidence type="ECO:0000313" key="5">
    <source>
        <dbReference type="EMBL" id="KZN60086.1"/>
    </source>
</evidence>
<evidence type="ECO:0008006" key="7">
    <source>
        <dbReference type="Google" id="ProtNLM"/>
    </source>
</evidence>
<dbReference type="SUPFAM" id="SSF51556">
    <property type="entry name" value="Metallo-dependent hydrolases"/>
    <property type="match status" value="1"/>
</dbReference>